<keyword evidence="2 4" id="KW-0378">Hydrolase</keyword>
<proteinExistence type="predicted"/>
<dbReference type="PROSITE" id="PS51462">
    <property type="entry name" value="NUDIX"/>
    <property type="match status" value="1"/>
</dbReference>
<sequence length="238" mass="26267">MQWLNGEVIVTAVGMPGSGVIHTFSVGHGVNPHEVLWSQGYVIRDYLSAELVDDDICVTVHISKRHRHTRMPFVRRGVPDLTTDRHAGEAVHPYQRVSACAVVRSARGMLGTECSEETSVPGLWTLPGGGIEPGESPAQAVLREVMEESAQHVRLNRILELQSDHWIGRAPSGKLEDFHALRIIYSATAPDPTDPIVLDVGGTTRLARWVPLPQWRRLSWGSATRSCLERHLGDVPSQ</sequence>
<dbReference type="EMBL" id="LT906441">
    <property type="protein sequence ID" value="SNV32853.1"/>
    <property type="molecule type" value="Genomic_DNA"/>
</dbReference>
<dbReference type="InterPro" id="IPR000086">
    <property type="entry name" value="NUDIX_hydrolase_dom"/>
</dbReference>
<evidence type="ECO:0000259" key="3">
    <source>
        <dbReference type="PROSITE" id="PS51462"/>
    </source>
</evidence>
<evidence type="ECO:0000256" key="1">
    <source>
        <dbReference type="ARBA" id="ARBA00001946"/>
    </source>
</evidence>
<accession>A0A239WFZ9</accession>
<dbReference type="PANTHER" id="PTHR43046:SF16">
    <property type="entry name" value="ADP-RIBOSE PYROPHOSPHATASE YJHB-RELATED"/>
    <property type="match status" value="1"/>
</dbReference>
<reference evidence="4 5" key="1">
    <citation type="submission" date="2017-06" db="EMBL/GenBank/DDBJ databases">
        <authorList>
            <consortium name="Pathogen Informatics"/>
        </authorList>
    </citation>
    <scope>NUCLEOTIDE SEQUENCE [LARGE SCALE GENOMIC DNA]</scope>
    <source>
        <strain evidence="4 5">NCTC11865</strain>
    </source>
</reference>
<dbReference type="EC" id="3.6.1.-" evidence="4"/>
<dbReference type="CDD" id="cd02883">
    <property type="entry name" value="NUDIX_Hydrolase"/>
    <property type="match status" value="1"/>
</dbReference>
<dbReference type="Proteomes" id="UP000215332">
    <property type="component" value="Chromosome 1"/>
</dbReference>
<dbReference type="KEGG" id="cgrn:4412665_00863"/>
<dbReference type="eggNOG" id="COG1051">
    <property type="taxonomic scope" value="Bacteria"/>
</dbReference>
<dbReference type="InterPro" id="IPR020476">
    <property type="entry name" value="Nudix_hydrolase"/>
</dbReference>
<dbReference type="PANTHER" id="PTHR43046">
    <property type="entry name" value="GDP-MANNOSE MANNOSYL HYDROLASE"/>
    <property type="match status" value="1"/>
</dbReference>
<name>A0A239WFZ9_9ACTN</name>
<gene>
    <name evidence="4" type="primary">nudI</name>
    <name evidence="4" type="ORF">SAMEA4412665_00863</name>
</gene>
<dbReference type="AlphaFoldDB" id="A0A239WFZ9"/>
<feature type="domain" description="Nudix hydrolase" evidence="3">
    <location>
        <begin position="93"/>
        <end position="232"/>
    </location>
</feature>
<dbReference type="InterPro" id="IPR015797">
    <property type="entry name" value="NUDIX_hydrolase-like_dom_sf"/>
</dbReference>
<dbReference type="SUPFAM" id="SSF55811">
    <property type="entry name" value="Nudix"/>
    <property type="match status" value="1"/>
</dbReference>
<evidence type="ECO:0000313" key="4">
    <source>
        <dbReference type="EMBL" id="SNV32853.1"/>
    </source>
</evidence>
<dbReference type="PRINTS" id="PR00502">
    <property type="entry name" value="NUDIXFAMILY"/>
</dbReference>
<dbReference type="Gene3D" id="3.90.79.10">
    <property type="entry name" value="Nucleoside Triphosphate Pyrophosphohydrolase"/>
    <property type="match status" value="1"/>
</dbReference>
<evidence type="ECO:0000256" key="2">
    <source>
        <dbReference type="ARBA" id="ARBA00022801"/>
    </source>
</evidence>
<dbReference type="Pfam" id="PF00293">
    <property type="entry name" value="NUDIX"/>
    <property type="match status" value="1"/>
</dbReference>
<comment type="cofactor">
    <cofactor evidence="1">
        <name>Mg(2+)</name>
        <dbReference type="ChEBI" id="CHEBI:18420"/>
    </cofactor>
</comment>
<evidence type="ECO:0000313" key="5">
    <source>
        <dbReference type="Proteomes" id="UP000215332"/>
    </source>
</evidence>
<dbReference type="GO" id="GO:0016787">
    <property type="term" value="F:hydrolase activity"/>
    <property type="evidence" value="ECO:0007669"/>
    <property type="project" value="UniProtKB-KW"/>
</dbReference>
<organism evidence="4 5">
    <name type="scientific">Cutibacterium granulosum</name>
    <dbReference type="NCBI Taxonomy" id="33011"/>
    <lineage>
        <taxon>Bacteria</taxon>
        <taxon>Bacillati</taxon>
        <taxon>Actinomycetota</taxon>
        <taxon>Actinomycetes</taxon>
        <taxon>Propionibacteriales</taxon>
        <taxon>Propionibacteriaceae</taxon>
        <taxon>Cutibacterium</taxon>
    </lineage>
</organism>
<protein>
    <submittedName>
        <fullName evidence="4">Nucleoside triphosphatase nudI</fullName>
        <ecNumber evidence="4">3.6.1.-</ecNumber>
    </submittedName>
</protein>